<dbReference type="PANTHER" id="PTHR30222:SF12">
    <property type="entry name" value="NORSPERMIDINE SENSOR"/>
    <property type="match status" value="1"/>
</dbReference>
<dbReference type="GO" id="GO:0019808">
    <property type="term" value="F:polyamine binding"/>
    <property type="evidence" value="ECO:0007669"/>
    <property type="project" value="InterPro"/>
</dbReference>
<dbReference type="SUPFAM" id="SSF53850">
    <property type="entry name" value="Periplasmic binding protein-like II"/>
    <property type="match status" value="1"/>
</dbReference>
<dbReference type="InterPro" id="IPR001188">
    <property type="entry name" value="Sperm_putr-bd"/>
</dbReference>
<dbReference type="InterPro" id="IPR006059">
    <property type="entry name" value="SBP"/>
</dbReference>
<keyword evidence="2" id="KW-0813">Transport</keyword>
<comment type="caution">
    <text evidence="6">The sequence shown here is derived from an EMBL/GenBank/DDBJ whole genome shotgun (WGS) entry which is preliminary data.</text>
</comment>
<organism evidence="6 7">
    <name type="scientific">Vibrio fortis</name>
    <dbReference type="NCBI Taxonomy" id="212667"/>
    <lineage>
        <taxon>Bacteria</taxon>
        <taxon>Pseudomonadati</taxon>
        <taxon>Pseudomonadota</taxon>
        <taxon>Gammaproteobacteria</taxon>
        <taxon>Vibrionales</taxon>
        <taxon>Vibrionaceae</taxon>
        <taxon>Vibrio</taxon>
    </lineage>
</organism>
<dbReference type="AlphaFoldDB" id="A0A066UIL9"/>
<keyword evidence="4" id="KW-0574">Periplasm</keyword>
<gene>
    <name evidence="6" type="ORF">VFDL14_09690</name>
</gene>
<dbReference type="RefSeq" id="WP_050487494.1">
    <property type="nucleotide sequence ID" value="NZ_JFFR01000028.1"/>
</dbReference>
<evidence type="ECO:0000256" key="3">
    <source>
        <dbReference type="ARBA" id="ARBA00022729"/>
    </source>
</evidence>
<protein>
    <submittedName>
        <fullName evidence="6">Spermidine/putrescine ABC transporter substrate-binding protein</fullName>
    </submittedName>
</protein>
<dbReference type="CDD" id="cd13590">
    <property type="entry name" value="PBP2_PotD_PotF_like"/>
    <property type="match status" value="1"/>
</dbReference>
<dbReference type="PANTHER" id="PTHR30222">
    <property type="entry name" value="SPERMIDINE/PUTRESCINE-BINDING PERIPLASMIC PROTEIN"/>
    <property type="match status" value="1"/>
</dbReference>
<sequence>MRFLSLFVSGLLILSMPYLAQAKSAPILTIFNWQHYLSDHVIALWEKETGVTIKQVYFDSDTKRDRTINQLTRNDIDIAIIDEVSARNFSRQNRLNKLSDNPLITNQSHIPELWRNQCGEHAVPYFWGTLGLIYRKDIFPKPPTSWNDILTPTPEHQGHLVMQSDYSDLLLPSLFVRGVSAHTTNKEVLKEVYQELVAQIPYVKTYEYLLTYVEQDPSRAKDIHLAMGYSGDEVTLQTFTPGYEWGFHIPDEGTILWVDCLAVLKTAPSPDLAARFLNFLHRPDIAALNALDLAMTTTNSQAHQHVPPYEKQNLALYPDQNLLDKAQFYSTLINTSMTLRTRISHAVILQHRQLNDDD</sequence>
<reference evidence="6 7" key="1">
    <citation type="submission" date="2014-02" db="EMBL/GenBank/DDBJ databases">
        <title>Vibrio fortis Dalian14 Genome Sequencing.</title>
        <authorList>
            <person name="Wang Y."/>
            <person name="Song L."/>
            <person name="Liu G."/>
            <person name="Ding J."/>
        </authorList>
    </citation>
    <scope>NUCLEOTIDE SEQUENCE [LARGE SCALE GENOMIC DNA]</scope>
    <source>
        <strain evidence="6 7">Dalian14</strain>
    </source>
</reference>
<name>A0A066UIL9_9VIBR</name>
<dbReference type="PRINTS" id="PR00909">
    <property type="entry name" value="SPERMDNBNDNG"/>
</dbReference>
<accession>A0A066UIL9</accession>
<dbReference type="EMBL" id="JFFR01000028">
    <property type="protein sequence ID" value="KDN26925.1"/>
    <property type="molecule type" value="Genomic_DNA"/>
</dbReference>
<evidence type="ECO:0000256" key="4">
    <source>
        <dbReference type="ARBA" id="ARBA00022764"/>
    </source>
</evidence>
<dbReference type="Proteomes" id="UP000027219">
    <property type="component" value="Unassembled WGS sequence"/>
</dbReference>
<dbReference type="Gene3D" id="3.40.190.10">
    <property type="entry name" value="Periplasmic binding protein-like II"/>
    <property type="match status" value="2"/>
</dbReference>
<evidence type="ECO:0000256" key="5">
    <source>
        <dbReference type="SAM" id="SignalP"/>
    </source>
</evidence>
<comment type="subcellular location">
    <subcellularLocation>
        <location evidence="1">Periplasm</location>
    </subcellularLocation>
</comment>
<keyword evidence="3 5" id="KW-0732">Signal</keyword>
<proteinExistence type="predicted"/>
<dbReference type="GO" id="GO:0015846">
    <property type="term" value="P:polyamine transport"/>
    <property type="evidence" value="ECO:0007669"/>
    <property type="project" value="InterPro"/>
</dbReference>
<evidence type="ECO:0000313" key="7">
    <source>
        <dbReference type="Proteomes" id="UP000027219"/>
    </source>
</evidence>
<dbReference type="OrthoDB" id="9769319at2"/>
<evidence type="ECO:0000313" key="6">
    <source>
        <dbReference type="EMBL" id="KDN26925.1"/>
    </source>
</evidence>
<evidence type="ECO:0000256" key="1">
    <source>
        <dbReference type="ARBA" id="ARBA00004418"/>
    </source>
</evidence>
<feature type="chain" id="PRO_5001630996" evidence="5">
    <location>
        <begin position="21"/>
        <end position="358"/>
    </location>
</feature>
<dbReference type="GO" id="GO:0042597">
    <property type="term" value="C:periplasmic space"/>
    <property type="evidence" value="ECO:0007669"/>
    <property type="project" value="UniProtKB-SubCell"/>
</dbReference>
<keyword evidence="7" id="KW-1185">Reference proteome</keyword>
<evidence type="ECO:0000256" key="2">
    <source>
        <dbReference type="ARBA" id="ARBA00022448"/>
    </source>
</evidence>
<feature type="signal peptide" evidence="5">
    <location>
        <begin position="1"/>
        <end position="20"/>
    </location>
</feature>
<dbReference type="Pfam" id="PF13416">
    <property type="entry name" value="SBP_bac_8"/>
    <property type="match status" value="1"/>
</dbReference>
<dbReference type="STRING" id="212667.VFDL14_09690"/>